<evidence type="ECO:0000313" key="3">
    <source>
        <dbReference type="Proteomes" id="UP000245081"/>
    </source>
</evidence>
<sequence length="349" mass="39409">MSETDTEPTAQAIPPAEPSRGMSAQSLALIVALAALALLAWQWLDNRQRLNAMEYSLTQKLSEFDTRNRESELLAKQAQETSTQTAARLALLDQKLAESQSQQDALQTLYQEFANNRDERLVAEAEQLLVMASEQLQLAGNLKSALMAMQTADMRLQQIDKPQAIQLRKLIGRDIERLQAVPAVDIVGTSLRLEGMAAAVEKLPLISEHHPRNTNDQLAPDYETNAWRRLAGEVWHDIRQLVRIERIDRPEPPLLTPEQSFFLRENLRLRLLTARIALLQHDDSSYHADLRAADEWLKRHFDTSDQNVQATLATIRQLASNIINIQLPDISESLNAASRYKLSLEKGSK</sequence>
<protein>
    <submittedName>
        <fullName evidence="2">Uroporphyrin-III C-methyltransferase</fullName>
        <ecNumber evidence="2">2.1.1.107</ecNumber>
    </submittedName>
</protein>
<accession>A0A2R5F6Y1</accession>
<dbReference type="Pfam" id="PF04375">
    <property type="entry name" value="HemX"/>
    <property type="match status" value="1"/>
</dbReference>
<keyword evidence="3" id="KW-1185">Reference proteome</keyword>
<dbReference type="AlphaFoldDB" id="A0A2R5F6Y1"/>
<dbReference type="EMBL" id="BDOQ01000004">
    <property type="protein sequence ID" value="GBG13957.1"/>
    <property type="molecule type" value="Genomic_DNA"/>
</dbReference>
<dbReference type="GO" id="GO:0032259">
    <property type="term" value="P:methylation"/>
    <property type="evidence" value="ECO:0007669"/>
    <property type="project" value="UniProtKB-KW"/>
</dbReference>
<dbReference type="OrthoDB" id="9787650at2"/>
<dbReference type="GO" id="GO:0004851">
    <property type="term" value="F:uroporphyrin-III C-methyltransferase activity"/>
    <property type="evidence" value="ECO:0007669"/>
    <property type="project" value="UniProtKB-EC"/>
</dbReference>
<name>A0A2R5F6Y1_9PROT</name>
<dbReference type="PANTHER" id="PTHR38043">
    <property type="entry name" value="PROTEIN HEMX"/>
    <property type="match status" value="1"/>
</dbReference>
<organism evidence="2 3">
    <name type="scientific">Novimethylophilus kurashikiensis</name>
    <dbReference type="NCBI Taxonomy" id="1825523"/>
    <lineage>
        <taxon>Bacteria</taxon>
        <taxon>Pseudomonadati</taxon>
        <taxon>Pseudomonadota</taxon>
        <taxon>Betaproteobacteria</taxon>
        <taxon>Nitrosomonadales</taxon>
        <taxon>Methylophilaceae</taxon>
        <taxon>Novimethylophilus</taxon>
    </lineage>
</organism>
<dbReference type="PANTHER" id="PTHR38043:SF1">
    <property type="entry name" value="PROTEIN HEMX"/>
    <property type="match status" value="1"/>
</dbReference>
<proteinExistence type="predicted"/>
<dbReference type="Proteomes" id="UP000245081">
    <property type="component" value="Unassembled WGS sequence"/>
</dbReference>
<reference evidence="2 3" key="1">
    <citation type="journal article" date="2018" name="Environ. Microbiol.">
        <title>Isolation and genomic characterization of Novimethylophilus kurashikiensis gen. nov. sp. nov., a new lanthanide-dependent methylotrophic species of Methylophilaceae.</title>
        <authorList>
            <person name="Lv H."/>
            <person name="Sahin N."/>
            <person name="Tani A."/>
        </authorList>
    </citation>
    <scope>NUCLEOTIDE SEQUENCE [LARGE SCALE GENOMIC DNA]</scope>
    <source>
        <strain evidence="2 3">La2-4</strain>
    </source>
</reference>
<dbReference type="EC" id="2.1.1.107" evidence="2"/>
<dbReference type="InterPro" id="IPR007470">
    <property type="entry name" value="HemX"/>
</dbReference>
<comment type="caution">
    <text evidence="2">The sequence shown here is derived from an EMBL/GenBank/DDBJ whole genome shotgun (WGS) entry which is preliminary data.</text>
</comment>
<keyword evidence="1" id="KW-1133">Transmembrane helix</keyword>
<keyword evidence="2" id="KW-0808">Transferase</keyword>
<evidence type="ECO:0000313" key="2">
    <source>
        <dbReference type="EMBL" id="GBG13957.1"/>
    </source>
</evidence>
<gene>
    <name evidence="2" type="primary">hemX</name>
    <name evidence="2" type="ORF">NMK_1510</name>
</gene>
<evidence type="ECO:0000256" key="1">
    <source>
        <dbReference type="SAM" id="Phobius"/>
    </source>
</evidence>
<feature type="transmembrane region" description="Helical" evidence="1">
    <location>
        <begin position="24"/>
        <end position="44"/>
    </location>
</feature>
<dbReference type="RefSeq" id="WP_109015165.1">
    <property type="nucleotide sequence ID" value="NZ_BDOQ01000004.1"/>
</dbReference>
<keyword evidence="1" id="KW-0472">Membrane</keyword>
<keyword evidence="1" id="KW-0812">Transmembrane</keyword>
<keyword evidence="2" id="KW-0489">Methyltransferase</keyword>